<keyword evidence="3" id="KW-1185">Reference proteome</keyword>
<dbReference type="Pfam" id="PF11157">
    <property type="entry name" value="DUF2937"/>
    <property type="match status" value="1"/>
</dbReference>
<feature type="transmembrane region" description="Helical" evidence="1">
    <location>
        <begin position="136"/>
        <end position="159"/>
    </location>
</feature>
<dbReference type="Proteomes" id="UP000006322">
    <property type="component" value="Unassembled WGS sequence"/>
</dbReference>
<dbReference type="EMBL" id="BAER01000083">
    <property type="protein sequence ID" value="GAC33982.1"/>
    <property type="molecule type" value="Genomic_DNA"/>
</dbReference>
<dbReference type="OrthoDB" id="7021410at2"/>
<proteinExistence type="predicted"/>
<reference evidence="3" key="1">
    <citation type="journal article" date="2014" name="Environ. Microbiol.">
        <title>Comparative genomics of the marine bacterial genus Glaciecola reveals the high degree of genomic diversity and genomic characteristic for cold adaptation.</title>
        <authorList>
            <person name="Qin Q.L."/>
            <person name="Xie B.B."/>
            <person name="Yu Y."/>
            <person name="Shu Y.L."/>
            <person name="Rong J.C."/>
            <person name="Zhang Y.J."/>
            <person name="Zhao D.L."/>
            <person name="Chen X.L."/>
            <person name="Zhang X.Y."/>
            <person name="Chen B."/>
            <person name="Zhou B.C."/>
            <person name="Zhang Y.Z."/>
        </authorList>
    </citation>
    <scope>NUCLEOTIDE SEQUENCE [LARGE SCALE GENOMIC DNA]</scope>
    <source>
        <strain evidence="3">LMG 21857</strain>
    </source>
</reference>
<dbReference type="AlphaFoldDB" id="K6ZUM3"/>
<keyword evidence="1" id="KW-0812">Transmembrane</keyword>
<name>K6ZUM3_9ALTE</name>
<dbReference type="InterPro" id="IPR016917">
    <property type="entry name" value="UCP029393"/>
</dbReference>
<comment type="caution">
    <text evidence="2">The sequence shown here is derived from an EMBL/GenBank/DDBJ whole genome shotgun (WGS) entry which is preliminary data.</text>
</comment>
<evidence type="ECO:0000313" key="2">
    <source>
        <dbReference type="EMBL" id="GAC33982.1"/>
    </source>
</evidence>
<accession>K6ZUM3</accession>
<dbReference type="InterPro" id="IPR022584">
    <property type="entry name" value="DUF2937"/>
</dbReference>
<keyword evidence="1" id="KW-0472">Membrane</keyword>
<dbReference type="RefSeq" id="WP_007105748.1">
    <property type="nucleotide sequence ID" value="NZ_BAER01000083.1"/>
</dbReference>
<sequence>MRIIREYLRLAIFAIGLLCGVQIPAFVDQYQKRVDAHLLEAQQNLAGFKLTAERYFEGDIEKLITHYRNSTDSVFKRDAENVQLIFEREQSLQAQWDNLSAGIIKRAYYLLTDHNPQILQETVNQYSYTVPLNPSALGWGIGIALLFAALFDMSMGVCVKTCSVCYRAVRTSHKPAS</sequence>
<evidence type="ECO:0000256" key="1">
    <source>
        <dbReference type="SAM" id="Phobius"/>
    </source>
</evidence>
<evidence type="ECO:0008006" key="4">
    <source>
        <dbReference type="Google" id="ProtNLM"/>
    </source>
</evidence>
<evidence type="ECO:0000313" key="3">
    <source>
        <dbReference type="Proteomes" id="UP000006322"/>
    </source>
</evidence>
<dbReference type="STRING" id="1129793.GPLA_3091"/>
<feature type="transmembrane region" description="Helical" evidence="1">
    <location>
        <begin position="7"/>
        <end position="27"/>
    </location>
</feature>
<dbReference type="PIRSF" id="PIRSF029393">
    <property type="entry name" value="UCP029393"/>
    <property type="match status" value="1"/>
</dbReference>
<protein>
    <recommendedName>
        <fullName evidence="4">DUF2937 family protein</fullName>
    </recommendedName>
</protein>
<keyword evidence="1" id="KW-1133">Transmembrane helix</keyword>
<organism evidence="2 3">
    <name type="scientific">Paraglaciecola polaris LMG 21857</name>
    <dbReference type="NCBI Taxonomy" id="1129793"/>
    <lineage>
        <taxon>Bacteria</taxon>
        <taxon>Pseudomonadati</taxon>
        <taxon>Pseudomonadota</taxon>
        <taxon>Gammaproteobacteria</taxon>
        <taxon>Alteromonadales</taxon>
        <taxon>Alteromonadaceae</taxon>
        <taxon>Paraglaciecola</taxon>
    </lineage>
</organism>
<gene>
    <name evidence="2" type="ORF">GPLA_3091</name>
</gene>